<sequence>MSSRTKACRYPIESTTVVGALRQYMHFNTGVFYSMLSQRLPPPPVSQLHRSNPHPLALPHHLRVLSARAISLATHLHNEHAYVYTTCDLLRGRIGKDRRERARWGSAAPSHPSVPVLRHCREASRTNACTHAR</sequence>
<accession>A0A6G1KWV9</accession>
<dbReference type="AlphaFoldDB" id="A0A6G1KWV9"/>
<reference evidence="1" key="1">
    <citation type="journal article" date="2020" name="Stud. Mycol.">
        <title>101 Dothideomycetes genomes: a test case for predicting lifestyles and emergence of pathogens.</title>
        <authorList>
            <person name="Haridas S."/>
            <person name="Albert R."/>
            <person name="Binder M."/>
            <person name="Bloem J."/>
            <person name="Labutti K."/>
            <person name="Salamov A."/>
            <person name="Andreopoulos B."/>
            <person name="Baker S."/>
            <person name="Barry K."/>
            <person name="Bills G."/>
            <person name="Bluhm B."/>
            <person name="Cannon C."/>
            <person name="Castanera R."/>
            <person name="Culley D."/>
            <person name="Daum C."/>
            <person name="Ezra D."/>
            <person name="Gonzalez J."/>
            <person name="Henrissat B."/>
            <person name="Kuo A."/>
            <person name="Liang C."/>
            <person name="Lipzen A."/>
            <person name="Lutzoni F."/>
            <person name="Magnuson J."/>
            <person name="Mondo S."/>
            <person name="Nolan M."/>
            <person name="Ohm R."/>
            <person name="Pangilinan J."/>
            <person name="Park H.-J."/>
            <person name="Ramirez L."/>
            <person name="Alfaro M."/>
            <person name="Sun H."/>
            <person name="Tritt A."/>
            <person name="Yoshinaga Y."/>
            <person name="Zwiers L.-H."/>
            <person name="Turgeon B."/>
            <person name="Goodwin S."/>
            <person name="Spatafora J."/>
            <person name="Crous P."/>
            <person name="Grigoriev I."/>
        </authorList>
    </citation>
    <scope>NUCLEOTIDE SEQUENCE</scope>
    <source>
        <strain evidence="1">CBS 116005</strain>
    </source>
</reference>
<protein>
    <submittedName>
        <fullName evidence="1">Uncharacterized protein</fullName>
    </submittedName>
</protein>
<organism evidence="1 2">
    <name type="scientific">Teratosphaeria nubilosa</name>
    <dbReference type="NCBI Taxonomy" id="161662"/>
    <lineage>
        <taxon>Eukaryota</taxon>
        <taxon>Fungi</taxon>
        <taxon>Dikarya</taxon>
        <taxon>Ascomycota</taxon>
        <taxon>Pezizomycotina</taxon>
        <taxon>Dothideomycetes</taxon>
        <taxon>Dothideomycetidae</taxon>
        <taxon>Mycosphaerellales</taxon>
        <taxon>Teratosphaeriaceae</taxon>
        <taxon>Teratosphaeria</taxon>
    </lineage>
</organism>
<dbReference type="Proteomes" id="UP000799436">
    <property type="component" value="Unassembled WGS sequence"/>
</dbReference>
<evidence type="ECO:0000313" key="1">
    <source>
        <dbReference type="EMBL" id="KAF2764658.1"/>
    </source>
</evidence>
<gene>
    <name evidence="1" type="ORF">EJ03DRAFT_18413</name>
</gene>
<proteinExistence type="predicted"/>
<dbReference type="EMBL" id="ML995914">
    <property type="protein sequence ID" value="KAF2764658.1"/>
    <property type="molecule type" value="Genomic_DNA"/>
</dbReference>
<evidence type="ECO:0000313" key="2">
    <source>
        <dbReference type="Proteomes" id="UP000799436"/>
    </source>
</evidence>
<keyword evidence="2" id="KW-1185">Reference proteome</keyword>
<name>A0A6G1KWV9_9PEZI</name>